<dbReference type="SUPFAM" id="SSF50129">
    <property type="entry name" value="GroES-like"/>
    <property type="match status" value="1"/>
</dbReference>
<sequence>MLSDVFTQSEDRMRAVTVRDRAAGPAGLALTEAPYPHAAENDVVVRVHAAGFTRGELDWPATWTDRAGRDRTPSVPGHEVSGTVAELGYGTTGLTVGQRVFGLTDWARDGSLAEYVAVEARNLAPLPADVGHVVAAALPISGLTAWQGLFDHGRLTAGQTVLIHGAAGGVGSLAVQLAREAGARVIGTGRAADRDTALGLGADAFLDLRADPLENAGQVDVVFDVIGGDVLERSAALVRAGGTLVTVVSPPAVRPRDGQAIFFVVEPDRARLADLARRVRDGRLRPIVGAVRTLAEAPAAFAPAHRTPGRTIIQVAEDD</sequence>
<dbReference type="InterPro" id="IPR011032">
    <property type="entry name" value="GroES-like_sf"/>
</dbReference>
<dbReference type="EMBL" id="JAPNNL010000031">
    <property type="protein sequence ID" value="MDA0633941.1"/>
    <property type="molecule type" value="Genomic_DNA"/>
</dbReference>
<evidence type="ECO:0000259" key="2">
    <source>
        <dbReference type="SMART" id="SM00829"/>
    </source>
</evidence>
<organism evidence="3 4">
    <name type="scientific">Nonomuraea corallina</name>
    <dbReference type="NCBI Taxonomy" id="2989783"/>
    <lineage>
        <taxon>Bacteria</taxon>
        <taxon>Bacillati</taxon>
        <taxon>Actinomycetota</taxon>
        <taxon>Actinomycetes</taxon>
        <taxon>Streptosporangiales</taxon>
        <taxon>Streptosporangiaceae</taxon>
        <taxon>Nonomuraea</taxon>
    </lineage>
</organism>
<dbReference type="SUPFAM" id="SSF51735">
    <property type="entry name" value="NAD(P)-binding Rossmann-fold domains"/>
    <property type="match status" value="1"/>
</dbReference>
<dbReference type="Pfam" id="PF08240">
    <property type="entry name" value="ADH_N"/>
    <property type="match status" value="1"/>
</dbReference>
<dbReference type="CDD" id="cd05289">
    <property type="entry name" value="MDR_like_2"/>
    <property type="match status" value="1"/>
</dbReference>
<dbReference type="PROSITE" id="PS01162">
    <property type="entry name" value="QOR_ZETA_CRYSTAL"/>
    <property type="match status" value="1"/>
</dbReference>
<feature type="domain" description="Enoyl reductase (ER)" evidence="2">
    <location>
        <begin position="24"/>
        <end position="313"/>
    </location>
</feature>
<dbReference type="InterPro" id="IPR013154">
    <property type="entry name" value="ADH-like_N"/>
</dbReference>
<dbReference type="RefSeq" id="WP_270154744.1">
    <property type="nucleotide sequence ID" value="NZ_JAPNNL010000031.1"/>
</dbReference>
<dbReference type="InterPro" id="IPR050700">
    <property type="entry name" value="YIM1/Zinc_Alcohol_DH_Fams"/>
</dbReference>
<dbReference type="PANTHER" id="PTHR11695:SF294">
    <property type="entry name" value="RETICULON-4-INTERACTING PROTEIN 1, MITOCHONDRIAL"/>
    <property type="match status" value="1"/>
</dbReference>
<dbReference type="Pfam" id="PF13602">
    <property type="entry name" value="ADH_zinc_N_2"/>
    <property type="match status" value="1"/>
</dbReference>
<evidence type="ECO:0000256" key="1">
    <source>
        <dbReference type="ARBA" id="ARBA00023002"/>
    </source>
</evidence>
<comment type="caution">
    <text evidence="3">The sequence shown here is derived from an EMBL/GenBank/DDBJ whole genome shotgun (WGS) entry which is preliminary data.</text>
</comment>
<dbReference type="InterPro" id="IPR002364">
    <property type="entry name" value="Quin_OxRdtase/zeta-crystal_CS"/>
</dbReference>
<name>A0ABT4SAH1_9ACTN</name>
<dbReference type="Gene3D" id="3.90.180.10">
    <property type="entry name" value="Medium-chain alcohol dehydrogenases, catalytic domain"/>
    <property type="match status" value="1"/>
</dbReference>
<gene>
    <name evidence="3" type="ORF">OUY22_10975</name>
</gene>
<protein>
    <submittedName>
        <fullName evidence="3">NADP-dependent oxidoreductase</fullName>
    </submittedName>
</protein>
<dbReference type="Proteomes" id="UP001144036">
    <property type="component" value="Unassembled WGS sequence"/>
</dbReference>
<evidence type="ECO:0000313" key="4">
    <source>
        <dbReference type="Proteomes" id="UP001144036"/>
    </source>
</evidence>
<dbReference type="InterPro" id="IPR036291">
    <property type="entry name" value="NAD(P)-bd_dom_sf"/>
</dbReference>
<proteinExistence type="predicted"/>
<dbReference type="Gene3D" id="3.40.50.720">
    <property type="entry name" value="NAD(P)-binding Rossmann-like Domain"/>
    <property type="match status" value="1"/>
</dbReference>
<evidence type="ECO:0000313" key="3">
    <source>
        <dbReference type="EMBL" id="MDA0633941.1"/>
    </source>
</evidence>
<keyword evidence="1" id="KW-0560">Oxidoreductase</keyword>
<reference evidence="3" key="1">
    <citation type="submission" date="2022-11" db="EMBL/GenBank/DDBJ databases">
        <title>Nonomuraea corallina sp. nov., a new species of the genus Nonomuraea isolated from sea side sediment in Thai sea.</title>
        <authorList>
            <person name="Ngamcharungchit C."/>
            <person name="Matsumoto A."/>
            <person name="Suriyachadkun C."/>
            <person name="Panbangred W."/>
            <person name="Inahashi Y."/>
            <person name="Intra B."/>
        </authorList>
    </citation>
    <scope>NUCLEOTIDE SEQUENCE</scope>
    <source>
        <strain evidence="3">MCN248</strain>
    </source>
</reference>
<keyword evidence="4" id="KW-1185">Reference proteome</keyword>
<accession>A0ABT4SAH1</accession>
<dbReference type="InterPro" id="IPR020843">
    <property type="entry name" value="ER"/>
</dbReference>
<dbReference type="SMART" id="SM00829">
    <property type="entry name" value="PKS_ER"/>
    <property type="match status" value="1"/>
</dbReference>
<dbReference type="PANTHER" id="PTHR11695">
    <property type="entry name" value="ALCOHOL DEHYDROGENASE RELATED"/>
    <property type="match status" value="1"/>
</dbReference>